<dbReference type="EMBL" id="SELW01000283">
    <property type="protein sequence ID" value="TID29546.1"/>
    <property type="molecule type" value="Genomic_DNA"/>
</dbReference>
<keyword evidence="3" id="KW-0132">Cell division</keyword>
<dbReference type="GO" id="GO:0005737">
    <property type="term" value="C:cytoplasm"/>
    <property type="evidence" value="ECO:0007669"/>
    <property type="project" value="TreeGrafter"/>
</dbReference>
<dbReference type="PROSITE" id="PS50815">
    <property type="entry name" value="HORMA"/>
    <property type="match status" value="1"/>
</dbReference>
<proteinExistence type="inferred from homology"/>
<dbReference type="GO" id="GO:0000776">
    <property type="term" value="C:kinetochore"/>
    <property type="evidence" value="ECO:0007669"/>
    <property type="project" value="TreeGrafter"/>
</dbReference>
<gene>
    <name evidence="8" type="ORF">CANINC_001820</name>
</gene>
<keyword evidence="6" id="KW-0131">Cell cycle</keyword>
<dbReference type="InterPro" id="IPR036570">
    <property type="entry name" value="HORMA_dom_sf"/>
</dbReference>
<comment type="similarity">
    <text evidence="2">Belongs to the MAD2 family.</text>
</comment>
<sequence>MTENKTSAVEIKGSEDFKVVRKFGLNLVFSKDENIIQYVRKIIKQLHKWIFSRKIEWLTMLIVSKETEEISEKWMFHIDVISDTSEEANLDLGSTTLTPIEDIQNGIQTIIRQISASVALLPEFEEPQTFSILVHTIGDIAHSKDWSDAGDMEDLSGENIESVQFNNFKTDVHKVSTFVTYKTRDL</sequence>
<dbReference type="PANTHER" id="PTHR11842:SF11">
    <property type="entry name" value="MITOTIC SPINDLE ASSEMBLY CHECKPOINT PROTEIN MAD2A"/>
    <property type="match status" value="1"/>
</dbReference>
<dbReference type="Proteomes" id="UP000307173">
    <property type="component" value="Unassembled WGS sequence"/>
</dbReference>
<evidence type="ECO:0000313" key="8">
    <source>
        <dbReference type="EMBL" id="TID29546.1"/>
    </source>
</evidence>
<protein>
    <recommendedName>
        <fullName evidence="7">HORMA domain-containing protein</fullName>
    </recommendedName>
</protein>
<reference evidence="8 9" key="1">
    <citation type="journal article" date="2019" name="Front. Genet.">
        <title>Whole-Genome Sequencing of the Opportunistic Yeast Pathogen Candida inconspicua Uncovers Its Hybrid Origin.</title>
        <authorList>
            <person name="Mixao V."/>
            <person name="Hansen A.P."/>
            <person name="Saus E."/>
            <person name="Boekhout T."/>
            <person name="Lass-Florl C."/>
            <person name="Gabaldon T."/>
        </authorList>
    </citation>
    <scope>NUCLEOTIDE SEQUENCE [LARGE SCALE GENOMIC DNA]</scope>
    <source>
        <strain evidence="8 9">CBS 180</strain>
    </source>
</reference>
<keyword evidence="9" id="KW-1185">Reference proteome</keyword>
<dbReference type="PANTHER" id="PTHR11842">
    <property type="entry name" value="MITOTIC SPINDLE ASSEMBLY CHECKPOINT PROTEIN MAD2"/>
    <property type="match status" value="1"/>
</dbReference>
<dbReference type="InterPro" id="IPR045091">
    <property type="entry name" value="Mad2-like"/>
</dbReference>
<evidence type="ECO:0000256" key="5">
    <source>
        <dbReference type="ARBA" id="ARBA00023242"/>
    </source>
</evidence>
<evidence type="ECO:0000256" key="2">
    <source>
        <dbReference type="ARBA" id="ARBA00010348"/>
    </source>
</evidence>
<accession>A0A4T0X2M5</accession>
<dbReference type="SUPFAM" id="SSF56019">
    <property type="entry name" value="The spindle assembly checkpoint protein mad2"/>
    <property type="match status" value="1"/>
</dbReference>
<comment type="subcellular location">
    <subcellularLocation>
        <location evidence="1">Nucleus</location>
    </subcellularLocation>
</comment>
<keyword evidence="4" id="KW-0498">Mitosis</keyword>
<evidence type="ECO:0000256" key="6">
    <source>
        <dbReference type="ARBA" id="ARBA00023306"/>
    </source>
</evidence>
<dbReference type="InterPro" id="IPR003511">
    <property type="entry name" value="HORMA_dom"/>
</dbReference>
<dbReference type="Gene3D" id="3.30.900.10">
    <property type="entry name" value="HORMA domain"/>
    <property type="match status" value="1"/>
</dbReference>
<comment type="caution">
    <text evidence="8">The sequence shown here is derived from an EMBL/GenBank/DDBJ whole genome shotgun (WGS) entry which is preliminary data.</text>
</comment>
<evidence type="ECO:0000256" key="3">
    <source>
        <dbReference type="ARBA" id="ARBA00022618"/>
    </source>
</evidence>
<dbReference type="Pfam" id="PF02301">
    <property type="entry name" value="HORMA"/>
    <property type="match status" value="1"/>
</dbReference>
<dbReference type="GO" id="GO:0051301">
    <property type="term" value="P:cell division"/>
    <property type="evidence" value="ECO:0007669"/>
    <property type="project" value="UniProtKB-KW"/>
</dbReference>
<dbReference type="OrthoDB" id="1806at2759"/>
<dbReference type="AlphaFoldDB" id="A0A4T0X2M5"/>
<evidence type="ECO:0000259" key="7">
    <source>
        <dbReference type="PROSITE" id="PS50815"/>
    </source>
</evidence>
<dbReference type="GO" id="GO:0005654">
    <property type="term" value="C:nucleoplasm"/>
    <property type="evidence" value="ECO:0007669"/>
    <property type="project" value="TreeGrafter"/>
</dbReference>
<feature type="domain" description="HORMA" evidence="7">
    <location>
        <begin position="1"/>
        <end position="179"/>
    </location>
</feature>
<evidence type="ECO:0000256" key="1">
    <source>
        <dbReference type="ARBA" id="ARBA00004123"/>
    </source>
</evidence>
<dbReference type="GO" id="GO:0007094">
    <property type="term" value="P:mitotic spindle assembly checkpoint signaling"/>
    <property type="evidence" value="ECO:0007669"/>
    <property type="project" value="TreeGrafter"/>
</dbReference>
<name>A0A4T0X2M5_9ASCO</name>
<dbReference type="STRING" id="52247.A0A4T0X2M5"/>
<evidence type="ECO:0000313" key="9">
    <source>
        <dbReference type="Proteomes" id="UP000307173"/>
    </source>
</evidence>
<organism evidence="8 9">
    <name type="scientific">Pichia inconspicua</name>
    <dbReference type="NCBI Taxonomy" id="52247"/>
    <lineage>
        <taxon>Eukaryota</taxon>
        <taxon>Fungi</taxon>
        <taxon>Dikarya</taxon>
        <taxon>Ascomycota</taxon>
        <taxon>Saccharomycotina</taxon>
        <taxon>Pichiomycetes</taxon>
        <taxon>Pichiales</taxon>
        <taxon>Pichiaceae</taxon>
        <taxon>Pichia</taxon>
    </lineage>
</organism>
<keyword evidence="5" id="KW-0539">Nucleus</keyword>
<evidence type="ECO:0000256" key="4">
    <source>
        <dbReference type="ARBA" id="ARBA00022776"/>
    </source>
</evidence>